<evidence type="ECO:0000313" key="3">
    <source>
        <dbReference type="EMBL" id="MDT0636359.1"/>
    </source>
</evidence>
<feature type="domain" description="Glycosyltransferase subfamily 4-like N-terminal" evidence="2">
    <location>
        <begin position="23"/>
        <end position="202"/>
    </location>
</feature>
<dbReference type="CDD" id="cd03794">
    <property type="entry name" value="GT4_WbuB-like"/>
    <property type="match status" value="1"/>
</dbReference>
<dbReference type="EMBL" id="JAVRIB010000030">
    <property type="protein sequence ID" value="MDT0636359.1"/>
    <property type="molecule type" value="Genomic_DNA"/>
</dbReference>
<proteinExistence type="predicted"/>
<dbReference type="Gene3D" id="3.40.50.2000">
    <property type="entry name" value="Glycogen Phosphorylase B"/>
    <property type="match status" value="2"/>
</dbReference>
<evidence type="ECO:0000256" key="1">
    <source>
        <dbReference type="SAM" id="MobiDB-lite"/>
    </source>
</evidence>
<protein>
    <submittedName>
        <fullName evidence="3">Glycosyltransferase family 4 protein</fullName>
    </submittedName>
</protein>
<dbReference type="Proteomes" id="UP001251857">
    <property type="component" value="Unassembled WGS sequence"/>
</dbReference>
<dbReference type="Pfam" id="PF13692">
    <property type="entry name" value="Glyco_trans_1_4"/>
    <property type="match status" value="1"/>
</dbReference>
<feature type="region of interest" description="Disordered" evidence="1">
    <location>
        <begin position="408"/>
        <end position="432"/>
    </location>
</feature>
<dbReference type="Pfam" id="PF13579">
    <property type="entry name" value="Glyco_trans_4_4"/>
    <property type="match status" value="1"/>
</dbReference>
<feature type="compositionally biased region" description="Low complexity" evidence="1">
    <location>
        <begin position="410"/>
        <end position="423"/>
    </location>
</feature>
<dbReference type="PANTHER" id="PTHR12526:SF622">
    <property type="entry name" value="GLYCOSYLTRANSFERASE (GROUP I)"/>
    <property type="match status" value="1"/>
</dbReference>
<organism evidence="3 4">
    <name type="scientific">Spectribacter hydrogenoxidans</name>
    <dbReference type="NCBI Taxonomy" id="3075608"/>
    <lineage>
        <taxon>Bacteria</taxon>
        <taxon>Pseudomonadati</taxon>
        <taxon>Pseudomonadota</taxon>
        <taxon>Gammaproteobacteria</taxon>
        <taxon>Salinisphaerales</taxon>
        <taxon>Salinisphaeraceae</taxon>
        <taxon>Spectribacter</taxon>
    </lineage>
</organism>
<evidence type="ECO:0000259" key="2">
    <source>
        <dbReference type="Pfam" id="PF13579"/>
    </source>
</evidence>
<evidence type="ECO:0000313" key="4">
    <source>
        <dbReference type="Proteomes" id="UP001251857"/>
    </source>
</evidence>
<reference evidence="3 4" key="1">
    <citation type="submission" date="2023-09" db="EMBL/GenBank/DDBJ databases">
        <authorList>
            <person name="Rey-Velasco X."/>
        </authorList>
    </citation>
    <scope>NUCLEOTIDE SEQUENCE [LARGE SCALE GENOMIC DNA]</scope>
    <source>
        <strain evidence="3 4">W335</strain>
    </source>
</reference>
<keyword evidence="4" id="KW-1185">Reference proteome</keyword>
<dbReference type="RefSeq" id="WP_311654253.1">
    <property type="nucleotide sequence ID" value="NZ_JAVRIB010000030.1"/>
</dbReference>
<gene>
    <name evidence="3" type="ORF">RM532_15530</name>
</gene>
<dbReference type="SUPFAM" id="SSF53756">
    <property type="entry name" value="UDP-Glycosyltransferase/glycogen phosphorylase"/>
    <property type="match status" value="1"/>
</dbReference>
<name>A0ABU3C468_9GAMM</name>
<accession>A0ABU3C468</accession>
<comment type="caution">
    <text evidence="3">The sequence shown here is derived from an EMBL/GenBank/DDBJ whole genome shotgun (WGS) entry which is preliminary data.</text>
</comment>
<sequence length="432" mass="47449">MRHLWVLNHYGQIPGSAGGSRHYSLAKHLVRHGWETTVIAASTDHKSGRQRNQETGKRAIEEYDGFRFVWVRTPDYRGNGLGRIRNMLSYTWRALAPGTTRDLPKPDAVIGSSVHPLAAWAGARLAERHGVPFLFEVRDLWPQTLIDMGRISANGVVARALGKLELSLYEKADRILVLLPHADRYIAPLGIPEKKIEWLPNGVELEGYPKPQPPSEDGRFTLMYFGAHGQANGLDNILRAMALVEQRADMQHVRLRMIGDGPLKLALHELAHELGLRRVHFEEAVPKAEIPRLASEADAFIVNLISVPTLYCYGISLNKIFDYMAASRPIIFGGTSSNNPIEDSGAGISVPPADPRALANAIVKIVNMGAEERKPMGAAGRAYVTKNHAFKSLAEKLARILDEVVASPDSSAASRRASSAAASGKRNELPIL</sequence>
<dbReference type="InterPro" id="IPR028098">
    <property type="entry name" value="Glyco_trans_4-like_N"/>
</dbReference>
<dbReference type="PANTHER" id="PTHR12526">
    <property type="entry name" value="GLYCOSYLTRANSFERASE"/>
    <property type="match status" value="1"/>
</dbReference>